<evidence type="ECO:0000256" key="3">
    <source>
        <dbReference type="ARBA" id="ARBA00013109"/>
    </source>
</evidence>
<dbReference type="InterPro" id="IPR003754">
    <property type="entry name" value="4pyrrol_synth_uPrphyn_synth"/>
</dbReference>
<protein>
    <recommendedName>
        <fullName evidence="7 9">Uroporphyrinogen-III synthase</fullName>
        <ecNumber evidence="3 9">4.2.1.75</ecNumber>
    </recommendedName>
</protein>
<keyword evidence="5 9" id="KW-0627">Porphyrin biosynthesis</keyword>
<dbReference type="InterPro" id="IPR039793">
    <property type="entry name" value="UROS/Hem4"/>
</dbReference>
<dbReference type="Pfam" id="PF02602">
    <property type="entry name" value="HEM4"/>
    <property type="match status" value="1"/>
</dbReference>
<dbReference type="EC" id="4.2.1.75" evidence="3 9"/>
<dbReference type="PANTHER" id="PTHR38042">
    <property type="entry name" value="UROPORPHYRINOGEN-III SYNTHASE, CHLOROPLASTIC"/>
    <property type="match status" value="1"/>
</dbReference>
<accession>A0A1N7JNE4</accession>
<dbReference type="UniPathway" id="UPA00251">
    <property type="reaction ID" value="UER00320"/>
</dbReference>
<evidence type="ECO:0000313" key="12">
    <source>
        <dbReference type="Proteomes" id="UP000187608"/>
    </source>
</evidence>
<dbReference type="Proteomes" id="UP000187608">
    <property type="component" value="Unassembled WGS sequence"/>
</dbReference>
<dbReference type="RefSeq" id="WP_076559360.1">
    <property type="nucleotide sequence ID" value="NZ_FTOC01000007.1"/>
</dbReference>
<dbReference type="InterPro" id="IPR036108">
    <property type="entry name" value="4pyrrol_syn_uPrphyn_synt_sf"/>
</dbReference>
<dbReference type="GO" id="GO:0006782">
    <property type="term" value="P:protoporphyrinogen IX biosynthetic process"/>
    <property type="evidence" value="ECO:0007669"/>
    <property type="project" value="UniProtKB-UniRule"/>
</dbReference>
<evidence type="ECO:0000256" key="2">
    <source>
        <dbReference type="ARBA" id="ARBA00008133"/>
    </source>
</evidence>
<evidence type="ECO:0000256" key="6">
    <source>
        <dbReference type="ARBA" id="ARBA00037589"/>
    </source>
</evidence>
<comment type="pathway">
    <text evidence="1 9">Porphyrin-containing compound metabolism; protoporphyrin-IX biosynthesis; coproporphyrinogen-III from 5-aminolevulinate: step 3/4.</text>
</comment>
<dbReference type="AlphaFoldDB" id="A0A1N7JNE4"/>
<dbReference type="PANTHER" id="PTHR38042:SF1">
    <property type="entry name" value="UROPORPHYRINOGEN-III SYNTHASE, CHLOROPLASTIC"/>
    <property type="match status" value="1"/>
</dbReference>
<dbReference type="SUPFAM" id="SSF69618">
    <property type="entry name" value="HemD-like"/>
    <property type="match status" value="1"/>
</dbReference>
<dbReference type="OrthoDB" id="9815856at2"/>
<evidence type="ECO:0000256" key="1">
    <source>
        <dbReference type="ARBA" id="ARBA00004772"/>
    </source>
</evidence>
<sequence>MSVLSGKEVLITRASSQADPLKKRLISRGAGVTLLPLLTFVKRKTRENFRLLNKLDTYDWVLLTSSNGVRFFEELLWDAGVRAPYHLKYAVVGPKTELALEERGMSAAFLPSVYSAETLVKEWIPQLKARERILYVRGNLSRETIREGLNHQHISFDSLTAYDTLIVEENEYDVQYGLKHREWEALTFFSPSAVDAFYKLAGPYINEGLHLPCFCIGPTTEQKAVQLGFSNISTPGTYTAEALVETMEEYFTEKG</sequence>
<organism evidence="11 12">
    <name type="scientific">Salimicrobium flavidum</name>
    <dbReference type="NCBI Taxonomy" id="570947"/>
    <lineage>
        <taxon>Bacteria</taxon>
        <taxon>Bacillati</taxon>
        <taxon>Bacillota</taxon>
        <taxon>Bacilli</taxon>
        <taxon>Bacillales</taxon>
        <taxon>Bacillaceae</taxon>
        <taxon>Salimicrobium</taxon>
    </lineage>
</organism>
<keyword evidence="4 9" id="KW-0456">Lyase</keyword>
<comment type="catalytic activity">
    <reaction evidence="8 9">
        <text>hydroxymethylbilane = uroporphyrinogen III + H2O</text>
        <dbReference type="Rhea" id="RHEA:18965"/>
        <dbReference type="ChEBI" id="CHEBI:15377"/>
        <dbReference type="ChEBI" id="CHEBI:57308"/>
        <dbReference type="ChEBI" id="CHEBI:57845"/>
        <dbReference type="EC" id="4.2.1.75"/>
    </reaction>
</comment>
<name>A0A1N7JNE4_9BACI</name>
<dbReference type="STRING" id="570947.SAMN05421687_10724"/>
<proteinExistence type="inferred from homology"/>
<dbReference type="EMBL" id="FTOC01000007">
    <property type="protein sequence ID" value="SIS50830.1"/>
    <property type="molecule type" value="Genomic_DNA"/>
</dbReference>
<evidence type="ECO:0000313" key="11">
    <source>
        <dbReference type="EMBL" id="SIS50830.1"/>
    </source>
</evidence>
<gene>
    <name evidence="11" type="ORF">SAMN05421687_10724</name>
</gene>
<reference evidence="12" key="1">
    <citation type="submission" date="2017-01" db="EMBL/GenBank/DDBJ databases">
        <authorList>
            <person name="Varghese N."/>
            <person name="Submissions S."/>
        </authorList>
    </citation>
    <scope>NUCLEOTIDE SEQUENCE [LARGE SCALE GENOMIC DNA]</scope>
    <source>
        <strain evidence="12">DSM 23127</strain>
    </source>
</reference>
<evidence type="ECO:0000256" key="4">
    <source>
        <dbReference type="ARBA" id="ARBA00023239"/>
    </source>
</evidence>
<comment type="similarity">
    <text evidence="2 9">Belongs to the uroporphyrinogen-III synthase family.</text>
</comment>
<comment type="function">
    <text evidence="6 9">Catalyzes cyclization of the linear tetrapyrrole, hydroxymethylbilane, to the macrocyclic uroporphyrinogen III.</text>
</comment>
<evidence type="ECO:0000256" key="8">
    <source>
        <dbReference type="ARBA" id="ARBA00048617"/>
    </source>
</evidence>
<dbReference type="GO" id="GO:0004852">
    <property type="term" value="F:uroporphyrinogen-III synthase activity"/>
    <property type="evidence" value="ECO:0007669"/>
    <property type="project" value="UniProtKB-UniRule"/>
</dbReference>
<dbReference type="CDD" id="cd06578">
    <property type="entry name" value="HemD"/>
    <property type="match status" value="1"/>
</dbReference>
<evidence type="ECO:0000256" key="9">
    <source>
        <dbReference type="RuleBase" id="RU366031"/>
    </source>
</evidence>
<feature type="domain" description="Tetrapyrrole biosynthesis uroporphyrinogen III synthase" evidence="10">
    <location>
        <begin position="20"/>
        <end position="245"/>
    </location>
</feature>
<evidence type="ECO:0000256" key="5">
    <source>
        <dbReference type="ARBA" id="ARBA00023244"/>
    </source>
</evidence>
<evidence type="ECO:0000259" key="10">
    <source>
        <dbReference type="Pfam" id="PF02602"/>
    </source>
</evidence>
<evidence type="ECO:0000256" key="7">
    <source>
        <dbReference type="ARBA" id="ARBA00040167"/>
    </source>
</evidence>
<keyword evidence="12" id="KW-1185">Reference proteome</keyword>
<dbReference type="GO" id="GO:0006780">
    <property type="term" value="P:uroporphyrinogen III biosynthetic process"/>
    <property type="evidence" value="ECO:0007669"/>
    <property type="project" value="UniProtKB-UniRule"/>
</dbReference>
<dbReference type="Gene3D" id="3.40.50.10090">
    <property type="match status" value="2"/>
</dbReference>